<accession>V8NGZ6</accession>
<comment type="caution">
    <text evidence="5">The sequence shown here is derived from an EMBL/GenBank/DDBJ whole genome shotgun (WGS) entry which is preliminary data.</text>
</comment>
<evidence type="ECO:0000256" key="1">
    <source>
        <dbReference type="ARBA" id="ARBA00022734"/>
    </source>
</evidence>
<dbReference type="Gene3D" id="2.60.120.200">
    <property type="match status" value="2"/>
</dbReference>
<gene>
    <name evidence="5" type="primary">LGALS4</name>
    <name evidence="5" type="ORF">L345_12890</name>
</gene>
<feature type="domain" description="Galectin" evidence="4">
    <location>
        <begin position="153"/>
        <end position="281"/>
    </location>
</feature>
<dbReference type="GO" id="GO:0030246">
    <property type="term" value="F:carbohydrate binding"/>
    <property type="evidence" value="ECO:0007669"/>
    <property type="project" value="UniProtKB-UniRule"/>
</dbReference>
<evidence type="ECO:0000256" key="3">
    <source>
        <dbReference type="RuleBase" id="RU102079"/>
    </source>
</evidence>
<dbReference type="SUPFAM" id="SSF49899">
    <property type="entry name" value="Concanavalin A-like lectins/glucanases"/>
    <property type="match status" value="2"/>
</dbReference>
<evidence type="ECO:0000256" key="2">
    <source>
        <dbReference type="ARBA" id="ARBA00022737"/>
    </source>
</evidence>
<evidence type="ECO:0000313" key="6">
    <source>
        <dbReference type="Proteomes" id="UP000018936"/>
    </source>
</evidence>
<dbReference type="SMART" id="SM00276">
    <property type="entry name" value="GLECT"/>
    <property type="match status" value="2"/>
</dbReference>
<feature type="domain" description="Galectin" evidence="4">
    <location>
        <begin position="19"/>
        <end position="151"/>
    </location>
</feature>
<protein>
    <recommendedName>
        <fullName evidence="3">Galectin</fullName>
    </recommendedName>
</protein>
<sequence length="377" mass="43423">MAYFPAPGYMPAYNPTLPYHQPVPGGLHPGMSVYVQGTVPKHTKRFRVNFACGQHEGGDIPFHFNPRFDGKDKTVLNTFQCGKWGNEEIHKMPFQKGEHFEIIFIVKDIGYQILVNRNPFCSYGHRMPPQSVQINMMPNPGYGPPQNLPPVPYTGNISGGLGAKRTIIVRGSIPMNFNRFHINLKAGQDIALHINPRRQEQIVVRNSFLNGSWGPEERELPFNPFQPGQYFELSIRCGNHRFKVYVNGQPFFNYAHRYRNFPQINSLQIDGDISICCDRYKFKVYTSGRHLFNFAPPYGTMRRIRTLEIKGDILLNGKLSYVFRHRIPPQSVRLIRVNGNLELQSLKVMTLPVIGNLFLFSYTFLDPEEWLPHWVLS</sequence>
<dbReference type="PROSITE" id="PS51304">
    <property type="entry name" value="GALECTIN"/>
    <property type="match status" value="2"/>
</dbReference>
<dbReference type="FunFam" id="2.60.120.200:FF:000124">
    <property type="entry name" value="Galectin-4"/>
    <property type="match status" value="2"/>
</dbReference>
<dbReference type="InterPro" id="IPR013320">
    <property type="entry name" value="ConA-like_dom_sf"/>
</dbReference>
<evidence type="ECO:0000259" key="4">
    <source>
        <dbReference type="PROSITE" id="PS51304"/>
    </source>
</evidence>
<name>V8NGZ6_OPHHA</name>
<organism evidence="5 6">
    <name type="scientific">Ophiophagus hannah</name>
    <name type="common">King cobra</name>
    <name type="synonym">Naja hannah</name>
    <dbReference type="NCBI Taxonomy" id="8665"/>
    <lineage>
        <taxon>Eukaryota</taxon>
        <taxon>Metazoa</taxon>
        <taxon>Chordata</taxon>
        <taxon>Craniata</taxon>
        <taxon>Vertebrata</taxon>
        <taxon>Euteleostomi</taxon>
        <taxon>Lepidosauria</taxon>
        <taxon>Squamata</taxon>
        <taxon>Bifurcata</taxon>
        <taxon>Unidentata</taxon>
        <taxon>Episquamata</taxon>
        <taxon>Toxicofera</taxon>
        <taxon>Serpentes</taxon>
        <taxon>Colubroidea</taxon>
        <taxon>Elapidae</taxon>
        <taxon>Elapinae</taxon>
        <taxon>Ophiophagus</taxon>
    </lineage>
</organism>
<dbReference type="SMART" id="SM00908">
    <property type="entry name" value="Gal-bind_lectin"/>
    <property type="match status" value="2"/>
</dbReference>
<dbReference type="EMBL" id="AZIM01003976">
    <property type="protein sequence ID" value="ETE61360.1"/>
    <property type="molecule type" value="Genomic_DNA"/>
</dbReference>
<reference evidence="5 6" key="1">
    <citation type="journal article" date="2013" name="Proc. Natl. Acad. Sci. U.S.A.">
        <title>The king cobra genome reveals dynamic gene evolution and adaptation in the snake venom system.</title>
        <authorList>
            <person name="Vonk F.J."/>
            <person name="Casewell N.R."/>
            <person name="Henkel C.V."/>
            <person name="Heimberg A.M."/>
            <person name="Jansen H.J."/>
            <person name="McCleary R.J."/>
            <person name="Kerkkamp H.M."/>
            <person name="Vos R.A."/>
            <person name="Guerreiro I."/>
            <person name="Calvete J.J."/>
            <person name="Wuster W."/>
            <person name="Woods A.E."/>
            <person name="Logan J.M."/>
            <person name="Harrison R.A."/>
            <person name="Castoe T.A."/>
            <person name="de Koning A.P."/>
            <person name="Pollock D.D."/>
            <person name="Yandell M."/>
            <person name="Calderon D."/>
            <person name="Renjifo C."/>
            <person name="Currier R.B."/>
            <person name="Salgado D."/>
            <person name="Pla D."/>
            <person name="Sanz L."/>
            <person name="Hyder A.S."/>
            <person name="Ribeiro J.M."/>
            <person name="Arntzen J.W."/>
            <person name="van den Thillart G.E."/>
            <person name="Boetzer M."/>
            <person name="Pirovano W."/>
            <person name="Dirks R.P."/>
            <person name="Spaink H.P."/>
            <person name="Duboule D."/>
            <person name="McGlinn E."/>
            <person name="Kini R.M."/>
            <person name="Richardson M.K."/>
        </authorList>
    </citation>
    <scope>NUCLEOTIDE SEQUENCE</scope>
    <source>
        <tissue evidence="5">Blood</tissue>
    </source>
</reference>
<proteinExistence type="predicted"/>
<keyword evidence="1 3" id="KW-0430">Lectin</keyword>
<dbReference type="Pfam" id="PF00337">
    <property type="entry name" value="Gal-bind_lectin"/>
    <property type="match status" value="2"/>
</dbReference>
<keyword evidence="2" id="KW-0677">Repeat</keyword>
<dbReference type="PANTHER" id="PTHR11346:SF32">
    <property type="entry name" value="GALECTIN-4"/>
    <property type="match status" value="1"/>
</dbReference>
<keyword evidence="6" id="KW-1185">Reference proteome</keyword>
<dbReference type="InterPro" id="IPR044156">
    <property type="entry name" value="Galectin-like"/>
</dbReference>
<dbReference type="CDD" id="cd00070">
    <property type="entry name" value="GLECT"/>
    <property type="match status" value="2"/>
</dbReference>
<dbReference type="AlphaFoldDB" id="V8NGZ6"/>
<dbReference type="InterPro" id="IPR001079">
    <property type="entry name" value="Galectin_CRD"/>
</dbReference>
<dbReference type="PANTHER" id="PTHR11346">
    <property type="entry name" value="GALECTIN"/>
    <property type="match status" value="1"/>
</dbReference>
<feature type="non-terminal residue" evidence="5">
    <location>
        <position position="1"/>
    </location>
</feature>
<evidence type="ECO:0000313" key="5">
    <source>
        <dbReference type="EMBL" id="ETE61360.1"/>
    </source>
</evidence>
<dbReference type="OrthoDB" id="6251307at2759"/>
<dbReference type="Proteomes" id="UP000018936">
    <property type="component" value="Unassembled WGS sequence"/>
</dbReference>